<reference evidence="1 2" key="1">
    <citation type="submission" date="2017-11" db="EMBL/GenBank/DDBJ databases">
        <authorList>
            <person name="Han C.G."/>
        </authorList>
    </citation>
    <scope>NUCLEOTIDE SEQUENCE [LARGE SCALE GENOMIC DNA]</scope>
    <source>
        <strain evidence="1 2">ANC 5347</strain>
    </source>
</reference>
<evidence type="ECO:0000313" key="2">
    <source>
        <dbReference type="Proteomes" id="UP000242351"/>
    </source>
</evidence>
<dbReference type="RefSeq" id="WP_100357396.1">
    <property type="nucleotide sequence ID" value="NZ_PGOZ01000004.1"/>
</dbReference>
<reference evidence="1 2" key="2">
    <citation type="submission" date="2017-12" db="EMBL/GenBank/DDBJ databases">
        <title>Revising the taxonomy of the Acinetobacter lwoffii group: the description of Acinetobacter pseudolwoffii sp. nov. and emended description of Acinetobacter lwoffii.</title>
        <authorList>
            <person name="Nemec A."/>
        </authorList>
    </citation>
    <scope>NUCLEOTIDE SEQUENCE [LARGE SCALE GENOMIC DNA]</scope>
    <source>
        <strain evidence="1 2">ANC 5347</strain>
    </source>
</reference>
<dbReference type="AlphaFoldDB" id="A0A2H9UMU8"/>
<dbReference type="EMBL" id="PGOZ01000004">
    <property type="protein sequence ID" value="PJI33014.1"/>
    <property type="molecule type" value="Genomic_DNA"/>
</dbReference>
<dbReference type="Proteomes" id="UP000242351">
    <property type="component" value="Unassembled WGS sequence"/>
</dbReference>
<evidence type="ECO:0008006" key="3">
    <source>
        <dbReference type="Google" id="ProtNLM"/>
    </source>
</evidence>
<proteinExistence type="predicted"/>
<organism evidence="1 2">
    <name type="scientific">Acinetobacter pseudolwoffii</name>
    <dbReference type="NCBI Taxonomy" id="2053287"/>
    <lineage>
        <taxon>Bacteria</taxon>
        <taxon>Pseudomonadati</taxon>
        <taxon>Pseudomonadota</taxon>
        <taxon>Gammaproteobacteria</taxon>
        <taxon>Moraxellales</taxon>
        <taxon>Moraxellaceae</taxon>
        <taxon>Acinetobacter</taxon>
    </lineage>
</organism>
<name>A0A2H9UMU8_9GAMM</name>
<comment type="caution">
    <text evidence="1">The sequence shown here is derived from an EMBL/GenBank/DDBJ whole genome shotgun (WGS) entry which is preliminary data.</text>
</comment>
<gene>
    <name evidence="1" type="ORF">CU320_05030</name>
</gene>
<accession>A0A2H9UMU8</accession>
<evidence type="ECO:0000313" key="1">
    <source>
        <dbReference type="EMBL" id="PJI33014.1"/>
    </source>
</evidence>
<protein>
    <recommendedName>
        <fullName evidence="3">CopG family transcriptional regulator</fullName>
    </recommendedName>
</protein>
<sequence length="78" mass="8683">MSAMKKQKRDNRFNINLTDSEADLFIAVSNLTGVNVGVILRQLVMKQALATLIAEDVQEECKLDQHLNKGASDHLSRS</sequence>